<feature type="region of interest" description="Disordered" evidence="2">
    <location>
        <begin position="157"/>
        <end position="198"/>
    </location>
</feature>
<dbReference type="InterPro" id="IPR016047">
    <property type="entry name" value="M23ase_b-sheet_dom"/>
</dbReference>
<dbReference type="FunCoup" id="A0A6M4HAH3">
    <property type="interactions" value="138"/>
</dbReference>
<dbReference type="GO" id="GO:0032153">
    <property type="term" value="C:cell division site"/>
    <property type="evidence" value="ECO:0007669"/>
    <property type="project" value="TreeGrafter"/>
</dbReference>
<organism evidence="5 6">
    <name type="scientific">Usitatibacter palustris</name>
    <dbReference type="NCBI Taxonomy" id="2732487"/>
    <lineage>
        <taxon>Bacteria</taxon>
        <taxon>Pseudomonadati</taxon>
        <taxon>Pseudomonadota</taxon>
        <taxon>Betaproteobacteria</taxon>
        <taxon>Nitrosomonadales</taxon>
        <taxon>Usitatibacteraceae</taxon>
        <taxon>Usitatibacter</taxon>
    </lineage>
</organism>
<evidence type="ECO:0000256" key="3">
    <source>
        <dbReference type="SAM" id="SignalP"/>
    </source>
</evidence>
<feature type="domain" description="LysM" evidence="4">
    <location>
        <begin position="53"/>
        <end position="97"/>
    </location>
</feature>
<dbReference type="Pfam" id="PF01551">
    <property type="entry name" value="Peptidase_M23"/>
    <property type="match status" value="1"/>
</dbReference>
<dbReference type="CDD" id="cd00118">
    <property type="entry name" value="LysM"/>
    <property type="match status" value="1"/>
</dbReference>
<dbReference type="RefSeq" id="WP_171162652.1">
    <property type="nucleotide sequence ID" value="NZ_CP053073.1"/>
</dbReference>
<dbReference type="GO" id="GO:0004222">
    <property type="term" value="F:metalloendopeptidase activity"/>
    <property type="evidence" value="ECO:0007669"/>
    <property type="project" value="TreeGrafter"/>
</dbReference>
<evidence type="ECO:0000259" key="4">
    <source>
        <dbReference type="PROSITE" id="PS51782"/>
    </source>
</evidence>
<dbReference type="InParanoid" id="A0A6M4HAH3"/>
<dbReference type="PANTHER" id="PTHR21666">
    <property type="entry name" value="PEPTIDASE-RELATED"/>
    <property type="match status" value="1"/>
</dbReference>
<protein>
    <submittedName>
        <fullName evidence="5">Murein hydrolase activator NlpD</fullName>
    </submittedName>
</protein>
<dbReference type="PROSITE" id="PS51257">
    <property type="entry name" value="PROKAR_LIPOPROTEIN"/>
    <property type="match status" value="1"/>
</dbReference>
<reference evidence="5 6" key="1">
    <citation type="submission" date="2020-04" db="EMBL/GenBank/DDBJ databases">
        <title>Usitatibacter rugosus gen. nov., sp. nov. and Usitatibacter palustris sp. nov., novel members of Usitatibacteraceae fam. nov. within the order Nitrosomonadales isolated from soil.</title>
        <authorList>
            <person name="Huber K.J."/>
            <person name="Neumann-Schaal M."/>
            <person name="Geppert A."/>
            <person name="Luckner M."/>
            <person name="Wanner G."/>
            <person name="Overmann J."/>
        </authorList>
    </citation>
    <scope>NUCLEOTIDE SEQUENCE [LARGE SCALE GENOMIC DNA]</scope>
    <source>
        <strain evidence="5 6">Swamp67</strain>
    </source>
</reference>
<accession>A0A6M4HAH3</accession>
<dbReference type="Pfam" id="PF01476">
    <property type="entry name" value="LysM"/>
    <property type="match status" value="1"/>
</dbReference>
<evidence type="ECO:0000256" key="2">
    <source>
        <dbReference type="SAM" id="MobiDB-lite"/>
    </source>
</evidence>
<feature type="region of interest" description="Disordered" evidence="2">
    <location>
        <begin position="23"/>
        <end position="56"/>
    </location>
</feature>
<dbReference type="KEGG" id="upl:DSM104440_02223"/>
<evidence type="ECO:0000256" key="1">
    <source>
        <dbReference type="ARBA" id="ARBA00038420"/>
    </source>
</evidence>
<dbReference type="SMART" id="SM00257">
    <property type="entry name" value="LysM"/>
    <property type="match status" value="1"/>
</dbReference>
<dbReference type="EMBL" id="CP053073">
    <property type="protein sequence ID" value="QJR15404.1"/>
    <property type="molecule type" value="Genomic_DNA"/>
</dbReference>
<dbReference type="InterPro" id="IPR050570">
    <property type="entry name" value="Cell_wall_metabolism_enzyme"/>
</dbReference>
<dbReference type="Gene3D" id="2.70.70.10">
    <property type="entry name" value="Glucose Permease (Domain IIA)"/>
    <property type="match status" value="1"/>
</dbReference>
<feature type="compositionally biased region" description="Pro residues" evidence="2">
    <location>
        <begin position="30"/>
        <end position="52"/>
    </location>
</feature>
<dbReference type="PANTHER" id="PTHR21666:SF263">
    <property type="entry name" value="MUREIN HYDROLASE ACTIVATOR NLPD"/>
    <property type="match status" value="1"/>
</dbReference>
<gene>
    <name evidence="5" type="primary">nlpD</name>
    <name evidence="5" type="ORF">DSM104440_02223</name>
</gene>
<comment type="similarity">
    <text evidence="1">Belongs to the E.coli NlpD/Haemophilus LppB family.</text>
</comment>
<feature type="chain" id="PRO_5026891567" evidence="3">
    <location>
        <begin position="22"/>
        <end position="321"/>
    </location>
</feature>
<keyword evidence="6" id="KW-1185">Reference proteome</keyword>
<dbReference type="PROSITE" id="PS51782">
    <property type="entry name" value="LYSM"/>
    <property type="match status" value="1"/>
</dbReference>
<feature type="compositionally biased region" description="Pro residues" evidence="2">
    <location>
        <begin position="165"/>
        <end position="183"/>
    </location>
</feature>
<dbReference type="SUPFAM" id="SSF51261">
    <property type="entry name" value="Duplicated hybrid motif"/>
    <property type="match status" value="1"/>
</dbReference>
<sequence length="321" mass="33413">MKKTKILTALAILALAGCASRQPAPVTERAPPPAPVVEAPPPAPEKPLPKPIPTHTVKRGETLVGIALQYGLDYRELAAWNNITNVNVISVGRVLVLGAAGDPGTMAGPIGTVTTPLALPGTPIEARPLANTPQLKVEPRGQKVPYSDKALAQFSTPELTTPGAPAVPAPSPAPVAPAPPPASITPEPEKPAPPPAATAAEEIEWVWPVKGKVLAPFTDSTKGMDIAGKKGTPVVAASAGRVVYAGAGLRGYGKLVIIKHNNTWLSAYAHNDAIVVKEQQDVKKGQKIAEMGSSDADQVKLHFEVRKQGKPVDPQKVLPAQ</sequence>
<dbReference type="InterPro" id="IPR018392">
    <property type="entry name" value="LysM"/>
</dbReference>
<dbReference type="GO" id="GO:0009279">
    <property type="term" value="C:cell outer membrane"/>
    <property type="evidence" value="ECO:0007669"/>
    <property type="project" value="TreeGrafter"/>
</dbReference>
<name>A0A6M4HAH3_9PROT</name>
<keyword evidence="3" id="KW-0732">Signal</keyword>
<evidence type="ECO:0000313" key="5">
    <source>
        <dbReference type="EMBL" id="QJR15404.1"/>
    </source>
</evidence>
<proteinExistence type="inferred from homology"/>
<dbReference type="InterPro" id="IPR011055">
    <property type="entry name" value="Dup_hybrid_motif"/>
</dbReference>
<dbReference type="Gene3D" id="3.10.350.10">
    <property type="entry name" value="LysM domain"/>
    <property type="match status" value="1"/>
</dbReference>
<feature type="signal peptide" evidence="3">
    <location>
        <begin position="1"/>
        <end position="21"/>
    </location>
</feature>
<evidence type="ECO:0000313" key="6">
    <source>
        <dbReference type="Proteomes" id="UP000503096"/>
    </source>
</evidence>
<dbReference type="InterPro" id="IPR036779">
    <property type="entry name" value="LysM_dom_sf"/>
</dbReference>
<dbReference type="Proteomes" id="UP000503096">
    <property type="component" value="Chromosome"/>
</dbReference>
<dbReference type="AlphaFoldDB" id="A0A6M4HAH3"/>
<keyword evidence="5" id="KW-0378">Hydrolase</keyword>
<dbReference type="CDD" id="cd12797">
    <property type="entry name" value="M23_peptidase"/>
    <property type="match status" value="1"/>
</dbReference>